<organism evidence="5 6">
    <name type="scientific">Potamilus streckersoni</name>
    <dbReference type="NCBI Taxonomy" id="2493646"/>
    <lineage>
        <taxon>Eukaryota</taxon>
        <taxon>Metazoa</taxon>
        <taxon>Spiralia</taxon>
        <taxon>Lophotrochozoa</taxon>
        <taxon>Mollusca</taxon>
        <taxon>Bivalvia</taxon>
        <taxon>Autobranchia</taxon>
        <taxon>Heteroconchia</taxon>
        <taxon>Palaeoheterodonta</taxon>
        <taxon>Unionida</taxon>
        <taxon>Unionoidea</taxon>
        <taxon>Unionidae</taxon>
        <taxon>Ambleminae</taxon>
        <taxon>Lampsilini</taxon>
        <taxon>Potamilus</taxon>
    </lineage>
</organism>
<keyword evidence="3" id="KW-0539">Nucleus</keyword>
<feature type="compositionally biased region" description="Polar residues" evidence="4">
    <location>
        <begin position="432"/>
        <end position="451"/>
    </location>
</feature>
<protein>
    <submittedName>
        <fullName evidence="5">Uncharacterized protein</fullName>
    </submittedName>
</protein>
<sequence length="483" mass="53803">MALVTSGEKSLVLKSAVPEVNKKPVVKVLDEETYTEEIEQIIEADFFPDLPKLKAQAEYFEALEKNDLVKLREIQIKYSKDRPDTGFSIRATPATFETPDHHGSPIHPAEIRTKMTEVKDTGTETKDKTNRVVHLDKFLMKNTSEDNASFAEILEETQKKHCEKHAWLFENEKNRTEEENQRLALPGIEEQAALENGPAGVDTWKYTTRNAVMYVPDGVDFSAKELMEMSKKKPREIIHENTRFKGRPWNERQSKTLLKQAASEKAHVNQGRIGHDGKEVIPQQSPMVNGYGFVATPSPAPGVDESPLMTWGEIEGTPLRLDGNDMPIATTPGPAFRIPDVPQRDKIALELAEKASKAHRDKKEKALKIASRLASPSPKFGISTTERISSMSPAAQKLVNSSRLGIRTQTDKALRASYSPFPGRIPGDKTPSVLTPSYTPKSSVKTPSIRTPGSERKGEATPSLTDDLLQIPKSKRPKASDFF</sequence>
<dbReference type="Proteomes" id="UP001195483">
    <property type="component" value="Unassembled WGS sequence"/>
</dbReference>
<proteinExistence type="inferred from homology"/>
<evidence type="ECO:0000256" key="3">
    <source>
        <dbReference type="ARBA" id="ARBA00023242"/>
    </source>
</evidence>
<reference evidence="5" key="2">
    <citation type="journal article" date="2021" name="Genome Biol. Evol.">
        <title>Developing a high-quality reference genome for a parasitic bivalve with doubly uniparental inheritance (Bivalvia: Unionida).</title>
        <authorList>
            <person name="Smith C.H."/>
        </authorList>
    </citation>
    <scope>NUCLEOTIDE SEQUENCE</scope>
    <source>
        <strain evidence="5">CHS0354</strain>
        <tissue evidence="5">Mantle</tissue>
    </source>
</reference>
<dbReference type="GO" id="GO:0071013">
    <property type="term" value="C:catalytic step 2 spliceosome"/>
    <property type="evidence" value="ECO:0007669"/>
    <property type="project" value="TreeGrafter"/>
</dbReference>
<comment type="similarity">
    <text evidence="2">Belongs to the ESS2 family.</text>
</comment>
<evidence type="ECO:0000313" key="5">
    <source>
        <dbReference type="EMBL" id="KAK3606437.1"/>
    </source>
</evidence>
<accession>A0AAE0WAH8</accession>
<dbReference type="PANTHER" id="PTHR12940:SF0">
    <property type="entry name" value="SPLICING FACTOR ESS-2 HOMOLOG"/>
    <property type="match status" value="1"/>
</dbReference>
<keyword evidence="6" id="KW-1185">Reference proteome</keyword>
<feature type="region of interest" description="Disordered" evidence="4">
    <location>
        <begin position="415"/>
        <end position="483"/>
    </location>
</feature>
<name>A0AAE0WAH8_9BIVA</name>
<comment type="caution">
    <text evidence="5">The sequence shown here is derived from an EMBL/GenBank/DDBJ whole genome shotgun (WGS) entry which is preliminary data.</text>
</comment>
<dbReference type="Pfam" id="PF09751">
    <property type="entry name" value="Es2"/>
    <property type="match status" value="1"/>
</dbReference>
<dbReference type="PANTHER" id="PTHR12940">
    <property type="entry name" value="ES-2 PROTEIN - RELATED"/>
    <property type="match status" value="1"/>
</dbReference>
<dbReference type="EMBL" id="JAEAOA010002346">
    <property type="protein sequence ID" value="KAK3606437.1"/>
    <property type="molecule type" value="Genomic_DNA"/>
</dbReference>
<evidence type="ECO:0000256" key="1">
    <source>
        <dbReference type="ARBA" id="ARBA00004123"/>
    </source>
</evidence>
<evidence type="ECO:0000256" key="4">
    <source>
        <dbReference type="SAM" id="MobiDB-lite"/>
    </source>
</evidence>
<dbReference type="InterPro" id="IPR019148">
    <property type="entry name" value="Nuclear_protein_DGCR14_ESS-2"/>
</dbReference>
<evidence type="ECO:0000256" key="2">
    <source>
        <dbReference type="ARBA" id="ARBA00009072"/>
    </source>
</evidence>
<evidence type="ECO:0000313" key="6">
    <source>
        <dbReference type="Proteomes" id="UP001195483"/>
    </source>
</evidence>
<reference evidence="5" key="1">
    <citation type="journal article" date="2021" name="Genome Biol. Evol.">
        <title>A High-Quality Reference Genome for a Parasitic Bivalve with Doubly Uniparental Inheritance (Bivalvia: Unionida).</title>
        <authorList>
            <person name="Smith C.H."/>
        </authorList>
    </citation>
    <scope>NUCLEOTIDE SEQUENCE</scope>
    <source>
        <strain evidence="5">CHS0354</strain>
    </source>
</reference>
<reference evidence="5" key="3">
    <citation type="submission" date="2023-05" db="EMBL/GenBank/DDBJ databases">
        <authorList>
            <person name="Smith C.H."/>
        </authorList>
    </citation>
    <scope>NUCLEOTIDE SEQUENCE</scope>
    <source>
        <strain evidence="5">CHS0354</strain>
        <tissue evidence="5">Mantle</tissue>
    </source>
</reference>
<dbReference type="AlphaFoldDB" id="A0AAE0WAH8"/>
<gene>
    <name evidence="5" type="ORF">CHS0354_041378</name>
</gene>
<comment type="subcellular location">
    <subcellularLocation>
        <location evidence="1">Nucleus</location>
    </subcellularLocation>
</comment>